<evidence type="ECO:0000256" key="1">
    <source>
        <dbReference type="ARBA" id="ARBA00022574"/>
    </source>
</evidence>
<dbReference type="PROSITE" id="PS50082">
    <property type="entry name" value="WD_REPEATS_2"/>
    <property type="match status" value="5"/>
</dbReference>
<feature type="repeat" description="WD" evidence="3">
    <location>
        <begin position="217"/>
        <end position="248"/>
    </location>
</feature>
<dbReference type="InterPro" id="IPR028608">
    <property type="entry name" value="CIAO1/Cia1"/>
</dbReference>
<dbReference type="InterPro" id="IPR024637">
    <property type="entry name" value="Ctk3_C"/>
</dbReference>
<dbReference type="GO" id="GO:0016226">
    <property type="term" value="P:iron-sulfur cluster assembly"/>
    <property type="evidence" value="ECO:0007669"/>
    <property type="project" value="InterPro"/>
</dbReference>
<keyword evidence="6" id="KW-1185">Reference proteome</keyword>
<keyword evidence="2" id="KW-0677">Repeat</keyword>
<dbReference type="InterPro" id="IPR001680">
    <property type="entry name" value="WD40_rpt"/>
</dbReference>
<feature type="non-terminal residue" evidence="5">
    <location>
        <position position="1"/>
    </location>
</feature>
<feature type="domain" description="CTD kinase subunit gamma Ctk3 C-terminal" evidence="4">
    <location>
        <begin position="8"/>
        <end position="92"/>
    </location>
</feature>
<dbReference type="SMART" id="SM00320">
    <property type="entry name" value="WD40"/>
    <property type="match status" value="6"/>
</dbReference>
<sequence>LSVDHIPRSDILRRIEEDRERHKQLREESWKLPPMTYMADLVSENPVPAGIRSEAGKDTYCTPDAVTLEFEQTWETTSDLNDDDVEVIREETALWWGADRDVRLYSYATAPGGDATFTLADVIPTGHKRTVRHVSWAPSGDMFATASFDTTVGIWERIPEGDGPVWDCAGTLEGHDSECKSVEFSHNGSLLGTCSRDKSVWVWEVQQEAEFEVLSVMMEHSQDVKCVAWHPKEEILASASYDDTIKLYIDDPSEDWFCYTTLTGHTSTVWSLAFSPCGNYLASGSDDTTIRIWRRHSAQECAEKGIEPDGKVPGRGGDKWIECHRITGHFSRSIYSISWAPDEDMGKIAAAGADGKIVVFALHNGDDISSEVIAKIDRAHGISDINCVAWSPDAQMLASAGDDGNVHIWAI</sequence>
<dbReference type="EC" id="2.7.1.30" evidence="5"/>
<evidence type="ECO:0000256" key="2">
    <source>
        <dbReference type="ARBA" id="ARBA00022737"/>
    </source>
</evidence>
<dbReference type="PANTHER" id="PTHR19920:SF0">
    <property type="entry name" value="CYTOSOLIC IRON-SULFUR PROTEIN ASSEMBLY PROTEIN CIAO1-RELATED"/>
    <property type="match status" value="1"/>
</dbReference>
<evidence type="ECO:0000259" key="4">
    <source>
        <dbReference type="Pfam" id="PF12350"/>
    </source>
</evidence>
<keyword evidence="5" id="KW-0418">Kinase</keyword>
<dbReference type="PANTHER" id="PTHR19920">
    <property type="entry name" value="WD40 PROTEIN CIAO1"/>
    <property type="match status" value="1"/>
</dbReference>
<dbReference type="InterPro" id="IPR020472">
    <property type="entry name" value="WD40_PAC1"/>
</dbReference>
<proteinExistence type="inferred from homology"/>
<feature type="repeat" description="WD" evidence="3">
    <location>
        <begin position="124"/>
        <end position="156"/>
    </location>
</feature>
<name>A0AAF0EXZ2_9BASI</name>
<dbReference type="Pfam" id="PF12350">
    <property type="entry name" value="CTK3_C"/>
    <property type="match status" value="1"/>
</dbReference>
<dbReference type="PROSITE" id="PS50294">
    <property type="entry name" value="WD_REPEATS_REGION"/>
    <property type="match status" value="5"/>
</dbReference>
<protein>
    <submittedName>
        <fullName evidence="5">Glycerol kinase</fullName>
        <ecNumber evidence="5">2.7.1.30</ecNumber>
    </submittedName>
</protein>
<dbReference type="InterPro" id="IPR019775">
    <property type="entry name" value="WD40_repeat_CS"/>
</dbReference>
<keyword evidence="5" id="KW-0808">Transferase</keyword>
<keyword evidence="1 3" id="KW-0853">WD repeat</keyword>
<evidence type="ECO:0000256" key="3">
    <source>
        <dbReference type="PROSITE-ProRule" id="PRU00221"/>
    </source>
</evidence>
<feature type="repeat" description="WD" evidence="3">
    <location>
        <begin position="385"/>
        <end position="411"/>
    </location>
</feature>
<dbReference type="Gene3D" id="2.130.10.10">
    <property type="entry name" value="YVTN repeat-like/Quinoprotein amine dehydrogenase"/>
    <property type="match status" value="1"/>
</dbReference>
<organism evidence="5 6">
    <name type="scientific">Malassezia cuniculi</name>
    <dbReference type="NCBI Taxonomy" id="948313"/>
    <lineage>
        <taxon>Eukaryota</taxon>
        <taxon>Fungi</taxon>
        <taxon>Dikarya</taxon>
        <taxon>Basidiomycota</taxon>
        <taxon>Ustilaginomycotina</taxon>
        <taxon>Malasseziomycetes</taxon>
        <taxon>Malasseziales</taxon>
        <taxon>Malasseziaceae</taxon>
        <taxon>Malassezia</taxon>
    </lineage>
</organism>
<dbReference type="AlphaFoldDB" id="A0AAF0EXZ2"/>
<gene>
    <name evidence="5" type="primary">GUT1</name>
    <name evidence="5" type="ORF">MCUN1_003671</name>
</gene>
<dbReference type="PROSITE" id="PS00678">
    <property type="entry name" value="WD_REPEATS_1"/>
    <property type="match status" value="1"/>
</dbReference>
<evidence type="ECO:0000313" key="6">
    <source>
        <dbReference type="Proteomes" id="UP001219933"/>
    </source>
</evidence>
<accession>A0AAF0EXZ2</accession>
<dbReference type="HAMAP" id="MF_03037">
    <property type="entry name" value="ciao1"/>
    <property type="match status" value="1"/>
</dbReference>
<dbReference type="InterPro" id="IPR015943">
    <property type="entry name" value="WD40/YVTN_repeat-like_dom_sf"/>
</dbReference>
<feature type="repeat" description="WD" evidence="3">
    <location>
        <begin position="262"/>
        <end position="293"/>
    </location>
</feature>
<dbReference type="Pfam" id="PF00400">
    <property type="entry name" value="WD40"/>
    <property type="match status" value="6"/>
</dbReference>
<dbReference type="EMBL" id="CP119881">
    <property type="protein sequence ID" value="WFD36782.1"/>
    <property type="molecule type" value="Genomic_DNA"/>
</dbReference>
<dbReference type="Proteomes" id="UP001219933">
    <property type="component" value="Chromosome 5"/>
</dbReference>
<dbReference type="InterPro" id="IPR036322">
    <property type="entry name" value="WD40_repeat_dom_sf"/>
</dbReference>
<dbReference type="PRINTS" id="PR00320">
    <property type="entry name" value="GPROTEINBRPT"/>
</dbReference>
<evidence type="ECO:0000313" key="5">
    <source>
        <dbReference type="EMBL" id="WFD36782.1"/>
    </source>
</evidence>
<dbReference type="GO" id="GO:0004370">
    <property type="term" value="F:glycerol kinase activity"/>
    <property type="evidence" value="ECO:0007669"/>
    <property type="project" value="UniProtKB-EC"/>
</dbReference>
<dbReference type="CDD" id="cd00200">
    <property type="entry name" value="WD40"/>
    <property type="match status" value="1"/>
</dbReference>
<feature type="repeat" description="WD" evidence="3">
    <location>
        <begin position="172"/>
        <end position="213"/>
    </location>
</feature>
<dbReference type="GO" id="GO:0097361">
    <property type="term" value="C:cytosolic [4Fe-4S] assembly targeting complex"/>
    <property type="evidence" value="ECO:0007669"/>
    <property type="project" value="InterPro"/>
</dbReference>
<dbReference type="SUPFAM" id="SSF50978">
    <property type="entry name" value="WD40 repeat-like"/>
    <property type="match status" value="1"/>
</dbReference>
<reference evidence="5" key="1">
    <citation type="submission" date="2023-03" db="EMBL/GenBank/DDBJ databases">
        <title>Mating type loci evolution in Malassezia.</title>
        <authorList>
            <person name="Coelho M.A."/>
        </authorList>
    </citation>
    <scope>NUCLEOTIDE SEQUENCE</scope>
    <source>
        <strain evidence="5">CBS 11721</strain>
    </source>
</reference>